<dbReference type="NCBIfam" id="NF012161">
    <property type="entry name" value="bla_class_D_main"/>
    <property type="match status" value="1"/>
</dbReference>
<evidence type="ECO:0000313" key="2">
    <source>
        <dbReference type="EMBL" id="SEJ56608.1"/>
    </source>
</evidence>
<dbReference type="RefSeq" id="WP_092176447.1">
    <property type="nucleotide sequence ID" value="NZ_FNZH01000005.1"/>
</dbReference>
<dbReference type="SUPFAM" id="SSF56601">
    <property type="entry name" value="beta-lactamase/transpeptidase-like"/>
    <property type="match status" value="1"/>
</dbReference>
<proteinExistence type="predicted"/>
<dbReference type="InterPro" id="IPR012338">
    <property type="entry name" value="Beta-lactam/transpept-like"/>
</dbReference>
<dbReference type="InterPro" id="IPR001460">
    <property type="entry name" value="PCN-bd_Tpept"/>
</dbReference>
<dbReference type="Gene3D" id="3.40.710.10">
    <property type="entry name" value="DD-peptidase/beta-lactamase superfamily"/>
    <property type="match status" value="1"/>
</dbReference>
<reference evidence="3" key="1">
    <citation type="submission" date="2016-10" db="EMBL/GenBank/DDBJ databases">
        <authorList>
            <person name="Varghese N."/>
            <person name="Submissions S."/>
        </authorList>
    </citation>
    <scope>NUCLEOTIDE SEQUENCE [LARGE SCALE GENOMIC DNA]</scope>
    <source>
        <strain evidence="3">IBRC-M 10761</strain>
    </source>
</reference>
<dbReference type="OrthoDB" id="9762883at2"/>
<dbReference type="PROSITE" id="PS51257">
    <property type="entry name" value="PROKAR_LIPOPROTEIN"/>
    <property type="match status" value="1"/>
</dbReference>
<dbReference type="GO" id="GO:0008658">
    <property type="term" value="F:penicillin binding"/>
    <property type="evidence" value="ECO:0007669"/>
    <property type="project" value="InterPro"/>
</dbReference>
<accession>A0A1H6ZTN4</accession>
<dbReference type="Proteomes" id="UP000199403">
    <property type="component" value="Unassembled WGS sequence"/>
</dbReference>
<name>A0A1H6ZTN4_9BACT</name>
<protein>
    <submittedName>
        <fullName evidence="2">Beta-lactamase class D</fullName>
    </submittedName>
</protein>
<organism evidence="2 3">
    <name type="scientific">Cyclobacterium xiamenense</name>
    <dbReference type="NCBI Taxonomy" id="1297121"/>
    <lineage>
        <taxon>Bacteria</taxon>
        <taxon>Pseudomonadati</taxon>
        <taxon>Bacteroidota</taxon>
        <taxon>Cytophagia</taxon>
        <taxon>Cytophagales</taxon>
        <taxon>Cyclobacteriaceae</taxon>
        <taxon>Cyclobacterium</taxon>
    </lineage>
</organism>
<dbReference type="Pfam" id="PF00905">
    <property type="entry name" value="Transpeptidase"/>
    <property type="match status" value="1"/>
</dbReference>
<dbReference type="STRING" id="1416801.SAMN05192553_105126"/>
<dbReference type="AlphaFoldDB" id="A0A1H6ZTN4"/>
<gene>
    <name evidence="2" type="ORF">SAMN05192553_105126</name>
</gene>
<sequence>MKRLYTYPHLIWIACTGTIFLLLSGLAAAQEADRQHSPALQEILEASGLHGSLLVYDAGEDRYYSNDFAHAERGQLPASTYKIPHSLIALDLGIVADAQSLFVWDGQARGMAQWEQDLTFTQAFHLSCVPCYQEIARKVGLDRMKDYLSRLDYGRMDVRADNLDQFWLRGDSRISPMEQIRFLRRLYAGDLDLASETQVRFREMMVMEESEAYRLSGKTGWSVDQGVDNGWFVGYLEQGAAVYFFASNLAPGPGVSDGEFLEARKSLTLQALRVLGFL</sequence>
<evidence type="ECO:0000259" key="1">
    <source>
        <dbReference type="Pfam" id="PF00905"/>
    </source>
</evidence>
<keyword evidence="3" id="KW-1185">Reference proteome</keyword>
<dbReference type="EMBL" id="FNZH01000005">
    <property type="protein sequence ID" value="SEJ56608.1"/>
    <property type="molecule type" value="Genomic_DNA"/>
</dbReference>
<feature type="domain" description="Penicillin-binding protein transpeptidase" evidence="1">
    <location>
        <begin position="77"/>
        <end position="250"/>
    </location>
</feature>
<evidence type="ECO:0000313" key="3">
    <source>
        <dbReference type="Proteomes" id="UP000199403"/>
    </source>
</evidence>